<organism evidence="2 3">
    <name type="scientific">Hermanssonia centrifuga</name>
    <dbReference type="NCBI Taxonomy" id="98765"/>
    <lineage>
        <taxon>Eukaryota</taxon>
        <taxon>Fungi</taxon>
        <taxon>Dikarya</taxon>
        <taxon>Basidiomycota</taxon>
        <taxon>Agaricomycotina</taxon>
        <taxon>Agaricomycetes</taxon>
        <taxon>Polyporales</taxon>
        <taxon>Meruliaceae</taxon>
        <taxon>Hermanssonia</taxon>
    </lineage>
</organism>
<sequence>MNMDKHQLNTLCGDDYTKESLDPMGTALVSTHGYNSKQSVPTSLPAKLIFLTHNVDRMGCSQSEPVSNGTAKVFRFRCDHRGSACYKQHLASKHGETNQSKSRDVPRSVRCAA</sequence>
<accession>A0A2R6NZH0</accession>
<gene>
    <name evidence="2" type="ORF">PHLCEN_2v6438</name>
</gene>
<proteinExistence type="predicted"/>
<reference evidence="2 3" key="1">
    <citation type="submission" date="2018-02" db="EMBL/GenBank/DDBJ databases">
        <title>Genome sequence of the basidiomycete white-rot fungus Phlebia centrifuga.</title>
        <authorList>
            <person name="Granchi Z."/>
            <person name="Peng M."/>
            <person name="de Vries R.P."/>
            <person name="Hilden K."/>
            <person name="Makela M.R."/>
            <person name="Grigoriev I."/>
            <person name="Riley R."/>
        </authorList>
    </citation>
    <scope>NUCLEOTIDE SEQUENCE [LARGE SCALE GENOMIC DNA]</scope>
    <source>
        <strain evidence="2 3">FBCC195</strain>
    </source>
</reference>
<keyword evidence="3" id="KW-1185">Reference proteome</keyword>
<dbReference type="EMBL" id="MLYV02000623">
    <property type="protein sequence ID" value="PSR81278.1"/>
    <property type="molecule type" value="Genomic_DNA"/>
</dbReference>
<dbReference type="AlphaFoldDB" id="A0A2R6NZH0"/>
<protein>
    <submittedName>
        <fullName evidence="2">Uncharacterized protein</fullName>
    </submittedName>
</protein>
<evidence type="ECO:0000313" key="3">
    <source>
        <dbReference type="Proteomes" id="UP000186601"/>
    </source>
</evidence>
<dbReference type="Proteomes" id="UP000186601">
    <property type="component" value="Unassembled WGS sequence"/>
</dbReference>
<name>A0A2R6NZH0_9APHY</name>
<comment type="caution">
    <text evidence="2">The sequence shown here is derived from an EMBL/GenBank/DDBJ whole genome shotgun (WGS) entry which is preliminary data.</text>
</comment>
<evidence type="ECO:0000313" key="2">
    <source>
        <dbReference type="EMBL" id="PSR81278.1"/>
    </source>
</evidence>
<evidence type="ECO:0000256" key="1">
    <source>
        <dbReference type="SAM" id="MobiDB-lite"/>
    </source>
</evidence>
<feature type="compositionally biased region" description="Basic and acidic residues" evidence="1">
    <location>
        <begin position="93"/>
        <end position="107"/>
    </location>
</feature>
<feature type="region of interest" description="Disordered" evidence="1">
    <location>
        <begin position="91"/>
        <end position="113"/>
    </location>
</feature>